<dbReference type="Gene3D" id="2.60.120.1000">
    <property type="match status" value="1"/>
</dbReference>
<protein>
    <submittedName>
        <fullName evidence="18">Uncharacterized protein</fullName>
    </submittedName>
</protein>
<dbReference type="CDD" id="cd00110">
    <property type="entry name" value="LamG"/>
    <property type="match status" value="4"/>
</dbReference>
<comment type="caution">
    <text evidence="11">Lacks conserved residue(s) required for the propagation of feature annotation.</text>
</comment>
<feature type="disulfide bond" evidence="12">
    <location>
        <begin position="904"/>
        <end position="931"/>
    </location>
</feature>
<keyword evidence="6" id="KW-0732">Signal</keyword>
<dbReference type="PANTHER" id="PTHR15036:SF46">
    <property type="entry name" value="CONTACTIN-ASSOCIATED PROTEIN-LIKE 5"/>
    <property type="match status" value="1"/>
</dbReference>
<keyword evidence="9 13" id="KW-0472">Membrane</keyword>
<evidence type="ECO:0000256" key="1">
    <source>
        <dbReference type="ARBA" id="ARBA00003165"/>
    </source>
</evidence>
<evidence type="ECO:0000259" key="17">
    <source>
        <dbReference type="PROSITE" id="PS51406"/>
    </source>
</evidence>
<feature type="domain" description="Laminin G" evidence="15">
    <location>
        <begin position="342"/>
        <end position="519"/>
    </location>
</feature>
<evidence type="ECO:0000259" key="16">
    <source>
        <dbReference type="PROSITE" id="PS50026"/>
    </source>
</evidence>
<dbReference type="InterPro" id="IPR002181">
    <property type="entry name" value="Fibrinogen_a/b/g_C_dom"/>
</dbReference>
<dbReference type="Gene3D" id="2.60.120.260">
    <property type="entry name" value="Galactose-binding domain-like"/>
    <property type="match status" value="1"/>
</dbReference>
<accession>A0AAV7UQ57</accession>
<feature type="domain" description="Laminin G" evidence="15">
    <location>
        <begin position="975"/>
        <end position="1172"/>
    </location>
</feature>
<feature type="domain" description="EGF-like" evidence="16">
    <location>
        <begin position="521"/>
        <end position="558"/>
    </location>
</feature>
<dbReference type="SUPFAM" id="SSF56496">
    <property type="entry name" value="Fibrinogen C-terminal domain-like"/>
    <property type="match status" value="1"/>
</dbReference>
<dbReference type="PROSITE" id="PS50022">
    <property type="entry name" value="FA58C_3"/>
    <property type="match status" value="1"/>
</dbReference>
<organism evidence="18 19">
    <name type="scientific">Pleurodeles waltl</name>
    <name type="common">Iberian ribbed newt</name>
    <dbReference type="NCBI Taxonomy" id="8319"/>
    <lineage>
        <taxon>Eukaryota</taxon>
        <taxon>Metazoa</taxon>
        <taxon>Chordata</taxon>
        <taxon>Craniata</taxon>
        <taxon>Vertebrata</taxon>
        <taxon>Euteleostomi</taxon>
        <taxon>Amphibia</taxon>
        <taxon>Batrachia</taxon>
        <taxon>Caudata</taxon>
        <taxon>Salamandroidea</taxon>
        <taxon>Salamandridae</taxon>
        <taxon>Pleurodelinae</taxon>
        <taxon>Pleurodeles</taxon>
    </lineage>
</organism>
<dbReference type="FunFam" id="2.60.120.260:FF:000016">
    <property type="entry name" value="Contactin-associated protein-like 4 isoform 1"/>
    <property type="match status" value="1"/>
</dbReference>
<dbReference type="SMART" id="SM00231">
    <property type="entry name" value="FA58C"/>
    <property type="match status" value="1"/>
</dbReference>
<keyword evidence="7" id="KW-0677">Repeat</keyword>
<dbReference type="Pfam" id="PF00008">
    <property type="entry name" value="EGF"/>
    <property type="match status" value="1"/>
</dbReference>
<dbReference type="CDD" id="cd00054">
    <property type="entry name" value="EGF_CA"/>
    <property type="match status" value="2"/>
</dbReference>
<keyword evidence="8 13" id="KW-1133">Transmembrane helix</keyword>
<dbReference type="EMBL" id="JANPWB010000005">
    <property type="protein sequence ID" value="KAJ1190526.1"/>
    <property type="molecule type" value="Genomic_DNA"/>
</dbReference>
<evidence type="ECO:0000256" key="7">
    <source>
        <dbReference type="ARBA" id="ARBA00022737"/>
    </source>
</evidence>
<dbReference type="PROSITE" id="PS50025">
    <property type="entry name" value="LAM_G_DOMAIN"/>
    <property type="match status" value="4"/>
</dbReference>
<dbReference type="Proteomes" id="UP001066276">
    <property type="component" value="Chromosome 3_1"/>
</dbReference>
<dbReference type="GO" id="GO:0016020">
    <property type="term" value="C:membrane"/>
    <property type="evidence" value="ECO:0007669"/>
    <property type="project" value="UniProtKB-SubCell"/>
</dbReference>
<comment type="caution">
    <text evidence="18">The sequence shown here is derived from an EMBL/GenBank/DDBJ whole genome shotgun (WGS) entry which is preliminary data.</text>
</comment>
<proteinExistence type="inferred from homology"/>
<comment type="subcellular location">
    <subcellularLocation>
        <location evidence="2">Membrane</location>
        <topology evidence="2">Single-pass type I membrane protein</topology>
    </subcellularLocation>
</comment>
<evidence type="ECO:0000313" key="19">
    <source>
        <dbReference type="Proteomes" id="UP001066276"/>
    </source>
</evidence>
<feature type="domain" description="EGF-like" evidence="16">
    <location>
        <begin position="932"/>
        <end position="970"/>
    </location>
</feature>
<feature type="transmembrane region" description="Helical" evidence="13">
    <location>
        <begin position="1213"/>
        <end position="1238"/>
    </location>
</feature>
<keyword evidence="5 13" id="KW-0812">Transmembrane</keyword>
<evidence type="ECO:0000256" key="6">
    <source>
        <dbReference type="ARBA" id="ARBA00022729"/>
    </source>
</evidence>
<dbReference type="Pfam" id="PF00754">
    <property type="entry name" value="F5_F8_type_C"/>
    <property type="match status" value="1"/>
</dbReference>
<evidence type="ECO:0000256" key="10">
    <source>
        <dbReference type="ARBA" id="ARBA00023157"/>
    </source>
</evidence>
<dbReference type="FunFam" id="2.60.120.200:FF:000026">
    <property type="entry name" value="contactin-associated protein-like 4 isoform X1"/>
    <property type="match status" value="1"/>
</dbReference>
<comment type="function">
    <text evidence="1">May play a role in the correct development and proper functioning of the peripheral and central nervous system and be involved in cell adhesion and intercellular communication.</text>
</comment>
<dbReference type="InterPro" id="IPR008979">
    <property type="entry name" value="Galactose-bd-like_sf"/>
</dbReference>
<evidence type="ECO:0000256" key="11">
    <source>
        <dbReference type="PROSITE-ProRule" id="PRU00076"/>
    </source>
</evidence>
<evidence type="ECO:0000259" key="14">
    <source>
        <dbReference type="PROSITE" id="PS50022"/>
    </source>
</evidence>
<keyword evidence="19" id="KW-1185">Reference proteome</keyword>
<dbReference type="Pfam" id="PF02210">
    <property type="entry name" value="Laminin_G_2"/>
    <property type="match status" value="4"/>
</dbReference>
<dbReference type="PROSITE" id="PS51406">
    <property type="entry name" value="FIBRINOGEN_C_2"/>
    <property type="match status" value="1"/>
</dbReference>
<dbReference type="PANTHER" id="PTHR15036">
    <property type="entry name" value="PIKACHURIN-LIKE PROTEIN"/>
    <property type="match status" value="1"/>
</dbReference>
<dbReference type="NCBIfam" id="NF040941">
    <property type="entry name" value="GGGWT_bact"/>
    <property type="match status" value="1"/>
</dbReference>
<dbReference type="Gene3D" id="2.60.120.200">
    <property type="match status" value="4"/>
</dbReference>
<reference evidence="18" key="1">
    <citation type="journal article" date="2022" name="bioRxiv">
        <title>Sequencing and chromosome-scale assembly of the giantPleurodeles waltlgenome.</title>
        <authorList>
            <person name="Brown T."/>
            <person name="Elewa A."/>
            <person name="Iarovenko S."/>
            <person name="Subramanian E."/>
            <person name="Araus A.J."/>
            <person name="Petzold A."/>
            <person name="Susuki M."/>
            <person name="Suzuki K.-i.T."/>
            <person name="Hayashi T."/>
            <person name="Toyoda A."/>
            <person name="Oliveira C."/>
            <person name="Osipova E."/>
            <person name="Leigh N.D."/>
            <person name="Simon A."/>
            <person name="Yun M.H."/>
        </authorList>
    </citation>
    <scope>NUCLEOTIDE SEQUENCE</scope>
    <source>
        <strain evidence="18">20211129_DDA</strain>
        <tissue evidence="18">Liver</tissue>
    </source>
</reference>
<keyword evidence="10 12" id="KW-1015">Disulfide bond</keyword>
<comment type="similarity">
    <text evidence="3">Belongs to the neurexin family.</text>
</comment>
<evidence type="ECO:0000313" key="18">
    <source>
        <dbReference type="EMBL" id="KAJ1190526.1"/>
    </source>
</evidence>
<evidence type="ECO:0000256" key="12">
    <source>
        <dbReference type="PROSITE-ProRule" id="PRU00122"/>
    </source>
</evidence>
<dbReference type="PROSITE" id="PS01286">
    <property type="entry name" value="FA58C_2"/>
    <property type="match status" value="1"/>
</dbReference>
<evidence type="ECO:0000256" key="3">
    <source>
        <dbReference type="ARBA" id="ARBA00010241"/>
    </source>
</evidence>
<dbReference type="SMART" id="SM00181">
    <property type="entry name" value="EGF"/>
    <property type="match status" value="2"/>
</dbReference>
<evidence type="ECO:0000256" key="4">
    <source>
        <dbReference type="ARBA" id="ARBA00022536"/>
    </source>
</evidence>
<dbReference type="Gene3D" id="2.10.25.10">
    <property type="entry name" value="Laminin"/>
    <property type="match status" value="2"/>
</dbReference>
<feature type="domain" description="Fibrinogen C-terminal" evidence="17">
    <location>
        <begin position="557"/>
        <end position="609"/>
    </location>
</feature>
<dbReference type="InterPro" id="IPR013320">
    <property type="entry name" value="ConA-like_dom_sf"/>
</dbReference>
<dbReference type="PROSITE" id="PS01285">
    <property type="entry name" value="FA58C_1"/>
    <property type="match status" value="1"/>
</dbReference>
<feature type="domain" description="F5/8 type C" evidence="14">
    <location>
        <begin position="2"/>
        <end position="148"/>
    </location>
</feature>
<evidence type="ECO:0000256" key="13">
    <source>
        <dbReference type="SAM" id="Phobius"/>
    </source>
</evidence>
<dbReference type="InterPro" id="IPR001791">
    <property type="entry name" value="Laminin_G"/>
</dbReference>
<evidence type="ECO:0000256" key="5">
    <source>
        <dbReference type="ARBA" id="ARBA00022692"/>
    </source>
</evidence>
<dbReference type="CDD" id="cd00057">
    <property type="entry name" value="FA58C"/>
    <property type="match status" value="1"/>
</dbReference>
<dbReference type="SUPFAM" id="SSF49899">
    <property type="entry name" value="Concanavalin A-like lectins/glucanases"/>
    <property type="match status" value="4"/>
</dbReference>
<dbReference type="SMART" id="SM00282">
    <property type="entry name" value="LamG"/>
    <property type="match status" value="4"/>
</dbReference>
<feature type="domain" description="Laminin G" evidence="15">
    <location>
        <begin position="154"/>
        <end position="335"/>
    </location>
</feature>
<evidence type="ECO:0000256" key="9">
    <source>
        <dbReference type="ARBA" id="ARBA00023136"/>
    </source>
</evidence>
<dbReference type="SUPFAM" id="SSF49785">
    <property type="entry name" value="Galactose-binding domain-like"/>
    <property type="match status" value="1"/>
</dbReference>
<evidence type="ECO:0000256" key="2">
    <source>
        <dbReference type="ARBA" id="ARBA00004479"/>
    </source>
</evidence>
<name>A0AAV7UQ57_PLEWA</name>
<evidence type="ECO:0000259" key="15">
    <source>
        <dbReference type="PROSITE" id="PS50025"/>
    </source>
</evidence>
<dbReference type="InterPro" id="IPR036056">
    <property type="entry name" value="Fibrinogen-like_C"/>
</dbReference>
<sequence>NCDEPLASSLPPAAYDSSSELFVTYGTRFAKINRSEGAGGWSPLESNSQQWLQIDLGDKVEITSVATQGRYGSSDWVTSYVLLFSDTGHNWKHYRQENIIWAFRGNTNADTIVQHKFQHSIKTRFLRFVPMRWNVNGKIGMRVEVFGCTYKSDVAEFNGRSYLLYRFNQKQMSTVRDIFSLKFKSMENSGVLFSGEGQRGDYIILQLQKGRLSLDINLGGSNMHFSSSHTSITLGSLLDDQHWHSVLIERFNKQVNFTLDKHTQQFQTKGDADHLDIAYELSFGGIPLQGKPVTMQRNNFHGCMENLYYNGISIIDLAKRRKPQIYTEGNVTFSCSKPHIVPITFASSSSSFLSLPGTPHIDGLSVSFQFRTWNQDGLLLITELSEDSGILLLYLHSGILNLVINKVSGNSVEISTGTAVNDGLWHSVNINARRHRITLTLDNGLTSPVHANSLLQIFSGDRYYFGGCSKNSNDSPCLYPFAGFQGCMQLIFIDNQPMDLVLMQQGILGNYSDLHIDLCSIRDRCLPNVCEHGGKCSQSWSTFSCDCVGTGYSGSTCHGSIYEESCEAYRHKGNSSGFYYIDTDGSGPLGPMRVYCNMTEDKTWTVIGHNNTELIRVQGSSAVRPYSYTFSYGSSMQQLEAMINSEEYCEQEVAYHCRRSRLLNSPGGTPFTWWVSRTGEKQTYWGGSLPGIQQCACGLEENCGDLRHYCNCDGDKIEWTNDTGLLTFKDHLPVAQIVITDTNRTNSVAAWNISPLRCSGDRSFWNAASFLTEASYLHFPKFPAELSADISFFFKTTVASGVFLENLGVTDFIRIGLNSPSVVMFSFDIGIGPNNISVQSPAPLNDNQWHYVRAERNIQEALLQVDSLPGKVTQMRSEGHFHLRLNTPLFVGGTASRQGGFLGCIRSLRLNGQVLDLEERARVTSGVKPGCQGHCSSYGKLCHNGGKCIEKYNGSRCDCTSSAYEGPFCKKEVSALFAAGSAINYAFKEPYSVTRNGSAPPSSVYAETGPPKENISFKFFTAHAPCILIFINYYFQSSMAVILSQNGSLQVRYKQNQERTTVLTIDSVDFAKRQLHYVQINRDGKELLIQVDQYAKARHTFSRQNEYKVVKSLTLGKVLDNSRLDSEVMKANRYGFVGCLSSVLYNKYAPLKAALRHPTNAPVTVKGALSECSSGSITEANLEAMTTTYSSPGNYGKTGEQEDLRNVVRNDSAVIGGLIAVITFLIFCFVAIMAKCLYLHKETRRKSEATEKDYPEHLEHPFRNQTNLRHAVSECKKEKEYFI</sequence>
<dbReference type="InterPro" id="IPR050372">
    <property type="entry name" value="Neurexin-related_CASP"/>
</dbReference>
<feature type="non-terminal residue" evidence="18">
    <location>
        <position position="1"/>
    </location>
</feature>
<dbReference type="PROSITE" id="PS50026">
    <property type="entry name" value="EGF_3"/>
    <property type="match status" value="2"/>
</dbReference>
<dbReference type="InterPro" id="IPR000742">
    <property type="entry name" value="EGF"/>
</dbReference>
<feature type="domain" description="Laminin G" evidence="15">
    <location>
        <begin position="766"/>
        <end position="931"/>
    </location>
</feature>
<gene>
    <name evidence="18" type="ORF">NDU88_007264</name>
</gene>
<keyword evidence="4 11" id="KW-0245">EGF-like domain</keyword>
<dbReference type="InterPro" id="IPR000421">
    <property type="entry name" value="FA58C"/>
</dbReference>
<evidence type="ECO:0000256" key="8">
    <source>
        <dbReference type="ARBA" id="ARBA00022989"/>
    </source>
</evidence>